<comment type="caution">
    <text evidence="2">The sequence shown here is derived from an EMBL/GenBank/DDBJ whole genome shotgun (WGS) entry which is preliminary data.</text>
</comment>
<feature type="domain" description="AAA+ ATPase" evidence="1">
    <location>
        <begin position="35"/>
        <end position="301"/>
    </location>
</feature>
<dbReference type="InterPro" id="IPR027417">
    <property type="entry name" value="P-loop_NTPase"/>
</dbReference>
<dbReference type="EMBL" id="JACTVJ010000005">
    <property type="protein sequence ID" value="MBC9713156.1"/>
    <property type="molecule type" value="Genomic_DNA"/>
</dbReference>
<reference evidence="2 3" key="1">
    <citation type="submission" date="2020-08" db="EMBL/GenBank/DDBJ databases">
        <title>Genemic of Streptomyces polyaspartic.</title>
        <authorList>
            <person name="Liu W."/>
        </authorList>
    </citation>
    <scope>NUCLEOTIDE SEQUENCE [LARGE SCALE GENOMIC DNA]</scope>
    <source>
        <strain evidence="2 3">TRM66268-LWL</strain>
    </source>
</reference>
<keyword evidence="2" id="KW-0547">Nucleotide-binding</keyword>
<keyword evidence="2" id="KW-0067">ATP-binding</keyword>
<sequence length="662" mass="71933">MVQDWAGISERDRSIATYLDAMLVPNEGGRVRPPHQPLTLLVGPRGSGKTSLLGALAAQATEQPAALLDLHRLADGHDLLDVLEQLAADYERRLKDVPRMRFGAFRTVCTALRLPLPRSDRPAARAQLRRELTRPSSGLLEDASQVASAAGALTGIPALLTNALNVLPVALKGLRRFALSWRLYRIFHPGAVESALDLLVTLNYAYQNNTSRDREGVQKVVGELFVQCLRRAYHRKDWAVRCLLLLDNVDSPLGAELLRLLLDERTAQRPDPLVILAAAGSYPTNLSATGLDDALGVCWPDGAGFEPVQVREGLRAGPLRDLTRGEVAAQAAGLLVPGVPVTRQGAGAPWLGWAVYEMTQGQPAATAALLALLENAPRDLPWEDRLQTVLRTASDTAELRTRLLPLDAADGFEKDLARAAAAPDLAEALVTGWFRAQDAGARTEAFVAFCADPLATQHKDTGNPAVDGTRQTLHPVLRRVLLTMPEAQEIHGELYREAAARADAGTAAYHALAGEDVATAAGYLDSLFGVAQAEEWCRELARLRRVPLPPRLTSPPATEAGIDVAWTRYEQLVAHLRDDSVDAQLRTITRLLAASWLAPEPKNDNATDWVGDPYRDPLGDPYASLYPEINARLKTLAAAHTQQAGYALMLFQKASQYDGKPW</sequence>
<dbReference type="Gene3D" id="3.40.50.300">
    <property type="entry name" value="P-loop containing nucleotide triphosphate hydrolases"/>
    <property type="match status" value="1"/>
</dbReference>
<dbReference type="InterPro" id="IPR003593">
    <property type="entry name" value="AAA+_ATPase"/>
</dbReference>
<proteinExistence type="predicted"/>
<evidence type="ECO:0000313" key="3">
    <source>
        <dbReference type="Proteomes" id="UP000642284"/>
    </source>
</evidence>
<dbReference type="SMART" id="SM00382">
    <property type="entry name" value="AAA"/>
    <property type="match status" value="1"/>
</dbReference>
<evidence type="ECO:0000313" key="2">
    <source>
        <dbReference type="EMBL" id="MBC9713156.1"/>
    </source>
</evidence>
<dbReference type="Proteomes" id="UP000642284">
    <property type="component" value="Unassembled WGS sequence"/>
</dbReference>
<dbReference type="GO" id="GO:0005524">
    <property type="term" value="F:ATP binding"/>
    <property type="evidence" value="ECO:0007669"/>
    <property type="project" value="UniProtKB-KW"/>
</dbReference>
<organism evidence="2 3">
    <name type="scientific">Streptomyces polyasparticus</name>
    <dbReference type="NCBI Taxonomy" id="2767826"/>
    <lineage>
        <taxon>Bacteria</taxon>
        <taxon>Bacillati</taxon>
        <taxon>Actinomycetota</taxon>
        <taxon>Actinomycetes</taxon>
        <taxon>Kitasatosporales</taxon>
        <taxon>Streptomycetaceae</taxon>
        <taxon>Streptomyces</taxon>
    </lineage>
</organism>
<protein>
    <submittedName>
        <fullName evidence="2">ATP-binding protein</fullName>
    </submittedName>
</protein>
<accession>A0ABR7SFA8</accession>
<keyword evidence="3" id="KW-1185">Reference proteome</keyword>
<gene>
    <name evidence="2" type="ORF">H9Y04_11300</name>
</gene>
<dbReference type="SUPFAM" id="SSF52540">
    <property type="entry name" value="P-loop containing nucleoside triphosphate hydrolases"/>
    <property type="match status" value="2"/>
</dbReference>
<dbReference type="RefSeq" id="WP_187813597.1">
    <property type="nucleotide sequence ID" value="NZ_JACTVJ010000005.1"/>
</dbReference>
<evidence type="ECO:0000259" key="1">
    <source>
        <dbReference type="SMART" id="SM00382"/>
    </source>
</evidence>
<name>A0ABR7SFA8_9ACTN</name>